<feature type="compositionally biased region" description="Polar residues" evidence="1">
    <location>
        <begin position="329"/>
        <end position="347"/>
    </location>
</feature>
<gene>
    <name evidence="2" type="ORF">CI238_10994</name>
</gene>
<feature type="region of interest" description="Disordered" evidence="1">
    <location>
        <begin position="313"/>
        <end position="350"/>
    </location>
</feature>
<organism evidence="2 3">
    <name type="scientific">Colletotrichum incanum</name>
    <name type="common">Soybean anthracnose fungus</name>
    <dbReference type="NCBI Taxonomy" id="1573173"/>
    <lineage>
        <taxon>Eukaryota</taxon>
        <taxon>Fungi</taxon>
        <taxon>Dikarya</taxon>
        <taxon>Ascomycota</taxon>
        <taxon>Pezizomycotina</taxon>
        <taxon>Sordariomycetes</taxon>
        <taxon>Hypocreomycetidae</taxon>
        <taxon>Glomerellales</taxon>
        <taxon>Glomerellaceae</taxon>
        <taxon>Colletotrichum</taxon>
        <taxon>Colletotrichum spaethianum species complex</taxon>
    </lineage>
</organism>
<dbReference type="EMBL" id="LFIW01002622">
    <property type="protein sequence ID" value="KZL65440.1"/>
    <property type="molecule type" value="Genomic_DNA"/>
</dbReference>
<proteinExistence type="predicted"/>
<sequence length="398" mass="43918">MTRCRPKLQTVVHHELIIDHQTPCRGCLRRHKSPPRSPPDEQQSPRKKYNMSIAIWPPVSPADLLHKKEESLRRELEWIVTETHAVLKDIRHGLQDCYALLAPIDPGSTLVMSTQRNERVKGTVTRVGTRIVKGVSPQSPSTSSWPVRQAKHPQTIHLQLRTLPTQTLTLDTSHPIHIAALETIHTHLTECLDLLSLTDTPSPSTNPSQLAAQLRIIAASLTESSSLLKGPPLNESDPRWQTDSCPPVHFAPPLGPNISVHLGLQESSLVLWLRALEPVDTPVHFGTKLGLALGTVRRLEHDEMDRPFRFTYSTVTDGGQKHKHGTGHPRSSASSPSGLGTPSSNGEANEVYVREKVRVESLPDPNLMSLSSKLIALGHTLAGARRNLAAVMGEEFDE</sequence>
<protein>
    <submittedName>
        <fullName evidence="2">37s ribosomal protein rsm22</fullName>
    </submittedName>
</protein>
<keyword evidence="2" id="KW-0689">Ribosomal protein</keyword>
<dbReference type="GO" id="GO:0005840">
    <property type="term" value="C:ribosome"/>
    <property type="evidence" value="ECO:0007669"/>
    <property type="project" value="UniProtKB-KW"/>
</dbReference>
<comment type="caution">
    <text evidence="2">The sequence shown here is derived from an EMBL/GenBank/DDBJ whole genome shotgun (WGS) entry which is preliminary data.</text>
</comment>
<dbReference type="Pfam" id="PF10259">
    <property type="entry name" value="Rogdi_lz"/>
    <property type="match status" value="1"/>
</dbReference>
<dbReference type="InterPro" id="IPR028241">
    <property type="entry name" value="RAVE2/Rogdi"/>
</dbReference>
<feature type="region of interest" description="Disordered" evidence="1">
    <location>
        <begin position="27"/>
        <end position="47"/>
    </location>
</feature>
<dbReference type="GO" id="GO:0043291">
    <property type="term" value="C:RAVE complex"/>
    <property type="evidence" value="ECO:0007669"/>
    <property type="project" value="TreeGrafter"/>
</dbReference>
<evidence type="ECO:0000313" key="3">
    <source>
        <dbReference type="Proteomes" id="UP000076584"/>
    </source>
</evidence>
<keyword evidence="2" id="KW-0687">Ribonucleoprotein</keyword>
<dbReference type="PANTHER" id="PTHR13618:SF1">
    <property type="entry name" value="PROTEIN ROGDI HOMOLOG"/>
    <property type="match status" value="1"/>
</dbReference>
<dbReference type="Proteomes" id="UP000076584">
    <property type="component" value="Unassembled WGS sequence"/>
</dbReference>
<name>A0A166N999_COLIC</name>
<accession>A0A166N999</accession>
<keyword evidence="3" id="KW-1185">Reference proteome</keyword>
<dbReference type="AlphaFoldDB" id="A0A166N999"/>
<dbReference type="STRING" id="1573173.A0A166N999"/>
<reference evidence="2 3" key="1">
    <citation type="submission" date="2015-06" db="EMBL/GenBank/DDBJ databases">
        <title>Survival trade-offs in plant roots during colonization by closely related pathogenic and mutualistic fungi.</title>
        <authorList>
            <person name="Hacquard S."/>
            <person name="Kracher B."/>
            <person name="Hiruma K."/>
            <person name="Weinman A."/>
            <person name="Muench P."/>
            <person name="Garrido Oter R."/>
            <person name="Ver Loren van Themaat E."/>
            <person name="Dallerey J.-F."/>
            <person name="Damm U."/>
            <person name="Henrissat B."/>
            <person name="Lespinet O."/>
            <person name="Thon M."/>
            <person name="Kemen E."/>
            <person name="McHardy A.C."/>
            <person name="Schulze-Lefert P."/>
            <person name="O'Connell R.J."/>
        </authorList>
    </citation>
    <scope>NUCLEOTIDE SEQUENCE [LARGE SCALE GENOMIC DNA]</scope>
    <source>
        <strain evidence="2 3">MAFF 238704</strain>
    </source>
</reference>
<evidence type="ECO:0000313" key="2">
    <source>
        <dbReference type="EMBL" id="KZL65440.1"/>
    </source>
</evidence>
<evidence type="ECO:0000256" key="1">
    <source>
        <dbReference type="SAM" id="MobiDB-lite"/>
    </source>
</evidence>
<dbReference type="PANTHER" id="PTHR13618">
    <property type="entry name" value="LEUCINE ZIPPER CONTAINING TRANSCRIPTION FACTOR LZF1"/>
    <property type="match status" value="1"/>
</dbReference>